<dbReference type="InterPro" id="IPR017824">
    <property type="entry name" value="Aminodeoxychorismate_lyase_IV"/>
</dbReference>
<dbReference type="EC" id="4.1.3.38" evidence="8 12"/>
<keyword evidence="16" id="KW-1185">Reference proteome</keyword>
<keyword evidence="4 14" id="KW-0663">Pyridoxal phosphate</keyword>
<gene>
    <name evidence="15" type="ORF">HA41_08220</name>
</gene>
<dbReference type="EMBL" id="MLFN01000017">
    <property type="protein sequence ID" value="ORM53521.1"/>
    <property type="molecule type" value="Genomic_DNA"/>
</dbReference>
<dbReference type="InterPro" id="IPR001544">
    <property type="entry name" value="Aminotrans_IV"/>
</dbReference>
<evidence type="ECO:0000256" key="9">
    <source>
        <dbReference type="ARBA" id="ARBA00049529"/>
    </source>
</evidence>
<comment type="cofactor">
    <cofactor evidence="1 14">
        <name>pyridoxal 5'-phosphate</name>
        <dbReference type="ChEBI" id="CHEBI:597326"/>
    </cofactor>
</comment>
<dbReference type="NCBIfam" id="TIGR03461">
    <property type="entry name" value="pabC_Proteo"/>
    <property type="match status" value="1"/>
</dbReference>
<comment type="function">
    <text evidence="10">Involved in the biosynthesis of p-aminobenzoate (PABA), a precursor of tetrahydrofolate. Converts 4-amino-4-deoxychorismate into 4-aminobenzoate (PABA) and pyruvate.</text>
</comment>
<dbReference type="InterPro" id="IPR018300">
    <property type="entry name" value="Aminotrans_IV_CS"/>
</dbReference>
<evidence type="ECO:0000256" key="3">
    <source>
        <dbReference type="ARBA" id="ARBA00011738"/>
    </source>
</evidence>
<evidence type="ECO:0000256" key="4">
    <source>
        <dbReference type="ARBA" id="ARBA00022898"/>
    </source>
</evidence>
<dbReference type="InterPro" id="IPR050571">
    <property type="entry name" value="Class-IV_PLP-Dep_Aminotrnsfr"/>
</dbReference>
<sequence length="271" mass="29938">MWINGIEQSTLAASDRGLQFGDGCFTTAAVQHGKILLLERHMQRLRESCARLLIGGIDWLQLENEMRQAAQQQTQAVLKVILSAGSGGRGYSRKGGGEPTRIVSLAPWPQHYADLQQLGVSLAISPIRLARNPQFAGLKHLNRLEQVMIRTHLDQTDADEALVLDTEGWVVECCAANLFWRQGAEIFTPDLRWAGVDGIMRRSLMAQLAAAGQACRIVQCEPDALLAADEIVVCNALMPVLPVRQLESVNFTERTLFKQLYASCKKIMDAS</sequence>
<evidence type="ECO:0000256" key="11">
    <source>
        <dbReference type="ARBA" id="ARBA00069174"/>
    </source>
</evidence>
<dbReference type="InterPro" id="IPR043131">
    <property type="entry name" value="BCAT-like_N"/>
</dbReference>
<dbReference type="GO" id="GO:0046656">
    <property type="term" value="P:folic acid biosynthetic process"/>
    <property type="evidence" value="ECO:0007669"/>
    <property type="project" value="UniProtKB-KW"/>
</dbReference>
<dbReference type="Gene3D" id="3.20.10.10">
    <property type="entry name" value="D-amino Acid Aminotransferase, subunit A, domain 2"/>
    <property type="match status" value="1"/>
</dbReference>
<comment type="catalytic activity">
    <reaction evidence="9">
        <text>4-amino-4-deoxychorismate = 4-aminobenzoate + pyruvate + H(+)</text>
        <dbReference type="Rhea" id="RHEA:16201"/>
        <dbReference type="ChEBI" id="CHEBI:15361"/>
        <dbReference type="ChEBI" id="CHEBI:15378"/>
        <dbReference type="ChEBI" id="CHEBI:17836"/>
        <dbReference type="ChEBI" id="CHEBI:58406"/>
        <dbReference type="EC" id="4.1.3.38"/>
    </reaction>
</comment>
<dbReference type="FunFam" id="3.20.10.10:FF:000002">
    <property type="entry name" value="D-alanine aminotransferase"/>
    <property type="match status" value="1"/>
</dbReference>
<evidence type="ECO:0000256" key="7">
    <source>
        <dbReference type="ARBA" id="ARBA00035633"/>
    </source>
</evidence>
<dbReference type="GO" id="GO:0005829">
    <property type="term" value="C:cytosol"/>
    <property type="evidence" value="ECO:0007669"/>
    <property type="project" value="TreeGrafter"/>
</dbReference>
<accession>A0A1X1BXF4</accession>
<dbReference type="PANTHER" id="PTHR42743:SF2">
    <property type="entry name" value="AMINODEOXYCHORISMATE LYASE"/>
    <property type="match status" value="1"/>
</dbReference>
<dbReference type="CDD" id="cd01559">
    <property type="entry name" value="ADCL_like"/>
    <property type="match status" value="1"/>
</dbReference>
<evidence type="ECO:0000256" key="6">
    <source>
        <dbReference type="ARBA" id="ARBA00023239"/>
    </source>
</evidence>
<evidence type="ECO:0000313" key="16">
    <source>
        <dbReference type="Proteomes" id="UP000193933"/>
    </source>
</evidence>
<comment type="pathway">
    <text evidence="7">Cofactor biosynthesis; tetrahydrofolate biosynthesis; 4-aminobenzoate from chorismate: step 2/2.</text>
</comment>
<dbReference type="GO" id="GO:0008696">
    <property type="term" value="F:4-amino-4-deoxychorismate lyase activity"/>
    <property type="evidence" value="ECO:0007669"/>
    <property type="project" value="UniProtKB-UniRule"/>
</dbReference>
<dbReference type="Proteomes" id="UP000193933">
    <property type="component" value="Unassembled WGS sequence"/>
</dbReference>
<proteinExistence type="inferred from homology"/>
<comment type="subunit">
    <text evidence="3">Homodimer.</text>
</comment>
<evidence type="ECO:0000256" key="1">
    <source>
        <dbReference type="ARBA" id="ARBA00001933"/>
    </source>
</evidence>
<dbReference type="Gene3D" id="3.30.470.10">
    <property type="match status" value="1"/>
</dbReference>
<dbReference type="AlphaFoldDB" id="A0A1X1BXF4"/>
<dbReference type="GO" id="GO:0008153">
    <property type="term" value="P:4-aminobenzoate biosynthetic process"/>
    <property type="evidence" value="ECO:0007669"/>
    <property type="project" value="UniProtKB-UniRule"/>
</dbReference>
<comment type="similarity">
    <text evidence="2 13">Belongs to the class-IV pyridoxal-phosphate-dependent aminotransferase family.</text>
</comment>
<dbReference type="Pfam" id="PF01063">
    <property type="entry name" value="Aminotran_4"/>
    <property type="match status" value="1"/>
</dbReference>
<evidence type="ECO:0000256" key="10">
    <source>
        <dbReference type="ARBA" id="ARBA00054027"/>
    </source>
</evidence>
<evidence type="ECO:0000313" key="15">
    <source>
        <dbReference type="EMBL" id="ORM53521.1"/>
    </source>
</evidence>
<comment type="caution">
    <text evidence="15">The sequence shown here is derived from an EMBL/GenBank/DDBJ whole genome shotgun (WGS) entry which is preliminary data.</text>
</comment>
<name>A0A1X1BXF4_9GAMM</name>
<dbReference type="GO" id="GO:0030170">
    <property type="term" value="F:pyridoxal phosphate binding"/>
    <property type="evidence" value="ECO:0007669"/>
    <property type="project" value="InterPro"/>
</dbReference>
<dbReference type="OrthoDB" id="9805628at2"/>
<dbReference type="InterPro" id="IPR043132">
    <property type="entry name" value="BCAT-like_C"/>
</dbReference>
<protein>
    <recommendedName>
        <fullName evidence="11 12">Aminodeoxychorismate lyase</fullName>
        <ecNumber evidence="8 12">4.1.3.38</ecNumber>
    </recommendedName>
</protein>
<evidence type="ECO:0000256" key="13">
    <source>
        <dbReference type="RuleBase" id="RU004106"/>
    </source>
</evidence>
<organism evidence="15 16">
    <name type="scientific">Pantoea conspicua</name>
    <dbReference type="NCBI Taxonomy" id="472705"/>
    <lineage>
        <taxon>Bacteria</taxon>
        <taxon>Pseudomonadati</taxon>
        <taxon>Pseudomonadota</taxon>
        <taxon>Gammaproteobacteria</taxon>
        <taxon>Enterobacterales</taxon>
        <taxon>Erwiniaceae</taxon>
        <taxon>Pantoea</taxon>
    </lineage>
</organism>
<evidence type="ECO:0000256" key="5">
    <source>
        <dbReference type="ARBA" id="ARBA00022909"/>
    </source>
</evidence>
<dbReference type="PANTHER" id="PTHR42743">
    <property type="entry name" value="AMINO-ACID AMINOTRANSFERASE"/>
    <property type="match status" value="1"/>
</dbReference>
<evidence type="ECO:0000256" key="8">
    <source>
        <dbReference type="ARBA" id="ARBA00035676"/>
    </source>
</evidence>
<reference evidence="15 16" key="1">
    <citation type="journal article" date="2017" name="Antonie Van Leeuwenhoek">
        <title>Phylogenomic resolution of the bacterial genus Pantoea and its relationship with Erwinia and Tatumella.</title>
        <authorList>
            <person name="Palmer M."/>
            <person name="Steenkamp E.T."/>
            <person name="Coetzee M.P."/>
            <person name="Chan W.Y."/>
            <person name="van Zyl E."/>
            <person name="De Maayer P."/>
            <person name="Coutinho T.A."/>
            <person name="Blom J."/>
            <person name="Smits T.H."/>
            <person name="Duffy B."/>
            <person name="Venter S.N."/>
        </authorList>
    </citation>
    <scope>NUCLEOTIDE SEQUENCE [LARGE SCALE GENOMIC DNA]</scope>
    <source>
        <strain evidence="15 16">LMG 24534</strain>
    </source>
</reference>
<dbReference type="RefSeq" id="WP_094120392.1">
    <property type="nucleotide sequence ID" value="NZ_MLFN01000017.1"/>
</dbReference>
<dbReference type="InterPro" id="IPR036038">
    <property type="entry name" value="Aminotransferase-like"/>
</dbReference>
<evidence type="ECO:0000256" key="2">
    <source>
        <dbReference type="ARBA" id="ARBA00009320"/>
    </source>
</evidence>
<keyword evidence="5" id="KW-0289">Folate biosynthesis</keyword>
<dbReference type="STRING" id="472705.GCA_001743465_00715"/>
<dbReference type="PROSITE" id="PS00770">
    <property type="entry name" value="AA_TRANSFER_CLASS_4"/>
    <property type="match status" value="1"/>
</dbReference>
<dbReference type="NCBIfam" id="NF004761">
    <property type="entry name" value="PRK06092.1"/>
    <property type="match status" value="1"/>
</dbReference>
<evidence type="ECO:0000256" key="14">
    <source>
        <dbReference type="RuleBase" id="RU004516"/>
    </source>
</evidence>
<keyword evidence="6 15" id="KW-0456">Lyase</keyword>
<evidence type="ECO:0000256" key="12">
    <source>
        <dbReference type="NCBIfam" id="TIGR03461"/>
    </source>
</evidence>
<dbReference type="SUPFAM" id="SSF56752">
    <property type="entry name" value="D-aminoacid aminotransferase-like PLP-dependent enzymes"/>
    <property type="match status" value="1"/>
</dbReference>